<feature type="transmembrane region" description="Helical" evidence="1">
    <location>
        <begin position="210"/>
        <end position="228"/>
    </location>
</feature>
<comment type="caution">
    <text evidence="2">The sequence shown here is derived from an EMBL/GenBank/DDBJ whole genome shotgun (WGS) entry which is preliminary data.</text>
</comment>
<accession>A0A8K0UFI0</accession>
<keyword evidence="3" id="KW-1185">Reference proteome</keyword>
<feature type="transmembrane region" description="Helical" evidence="1">
    <location>
        <begin position="168"/>
        <end position="189"/>
    </location>
</feature>
<protein>
    <submittedName>
        <fullName evidence="2">Uncharacterized protein</fullName>
    </submittedName>
</protein>
<proteinExistence type="predicted"/>
<keyword evidence="1" id="KW-0812">Transmembrane</keyword>
<keyword evidence="1" id="KW-1133">Transmembrane helix</keyword>
<gene>
    <name evidence="2" type="ORF">BXZ70DRAFT_703200</name>
</gene>
<evidence type="ECO:0000256" key="1">
    <source>
        <dbReference type="SAM" id="Phobius"/>
    </source>
</evidence>
<dbReference type="AlphaFoldDB" id="A0A8K0UFI0"/>
<feature type="transmembrane region" description="Helical" evidence="1">
    <location>
        <begin position="121"/>
        <end position="148"/>
    </location>
</feature>
<feature type="transmembrane region" description="Helical" evidence="1">
    <location>
        <begin position="85"/>
        <end position="109"/>
    </location>
</feature>
<evidence type="ECO:0000313" key="2">
    <source>
        <dbReference type="EMBL" id="KAH8077399.1"/>
    </source>
</evidence>
<name>A0A8K0UFI0_9AGAR</name>
<feature type="transmembrane region" description="Helical" evidence="1">
    <location>
        <begin position="234"/>
        <end position="251"/>
    </location>
</feature>
<dbReference type="Proteomes" id="UP000813824">
    <property type="component" value="Unassembled WGS sequence"/>
</dbReference>
<feature type="transmembrane region" description="Helical" evidence="1">
    <location>
        <begin position="45"/>
        <end position="65"/>
    </location>
</feature>
<dbReference type="OrthoDB" id="3197626at2759"/>
<evidence type="ECO:0000313" key="3">
    <source>
        <dbReference type="Proteomes" id="UP000813824"/>
    </source>
</evidence>
<dbReference type="EMBL" id="JAEVFJ010000064">
    <property type="protein sequence ID" value="KAH8077399.1"/>
    <property type="molecule type" value="Genomic_DNA"/>
</dbReference>
<keyword evidence="1" id="KW-0472">Membrane</keyword>
<reference evidence="2" key="1">
    <citation type="journal article" date="2021" name="New Phytol.">
        <title>Evolutionary innovations through gain and loss of genes in the ectomycorrhizal Boletales.</title>
        <authorList>
            <person name="Wu G."/>
            <person name="Miyauchi S."/>
            <person name="Morin E."/>
            <person name="Kuo A."/>
            <person name="Drula E."/>
            <person name="Varga T."/>
            <person name="Kohler A."/>
            <person name="Feng B."/>
            <person name="Cao Y."/>
            <person name="Lipzen A."/>
            <person name="Daum C."/>
            <person name="Hundley H."/>
            <person name="Pangilinan J."/>
            <person name="Johnson J."/>
            <person name="Barry K."/>
            <person name="LaButti K."/>
            <person name="Ng V."/>
            <person name="Ahrendt S."/>
            <person name="Min B."/>
            <person name="Choi I.G."/>
            <person name="Park H."/>
            <person name="Plett J.M."/>
            <person name="Magnuson J."/>
            <person name="Spatafora J.W."/>
            <person name="Nagy L.G."/>
            <person name="Henrissat B."/>
            <person name="Grigoriev I.V."/>
            <person name="Yang Z.L."/>
            <person name="Xu J."/>
            <person name="Martin F.M."/>
        </authorList>
    </citation>
    <scope>NUCLEOTIDE SEQUENCE</scope>
    <source>
        <strain evidence="2">KKN 215</strain>
    </source>
</reference>
<sequence length="333" mass="36881">MVLVYQIEAYVMTATCGAYFWDFITSVDFDWSFVTRRKKLTWPMIPYYVGRILGLATVLAVIIHFCLSDFSLTDPCYTLINHERLAAIVFFTTIGSYATVALASTNLAIRAMALWSLDVKIVAPLAILLLGQWMAIILNVIFVGRSFYALQQDSDPSQPTALRHSATYIPLVFVYTAVFDTVIFTLTLLKLLYPWTKRGCLVERMLKDGTAYFLFGVSVNIPVVVIVVSTPNSVINNAIHFPTAIFSLMVANRLVRRLSNFTATTPSIYIMTANLQFADGPVPPGNPLPVHPSPAMASSDSIISSSNLGQWYSPSSSRTVINRPNSEIKVSPV</sequence>
<organism evidence="2 3">
    <name type="scientific">Cristinia sonorae</name>
    <dbReference type="NCBI Taxonomy" id="1940300"/>
    <lineage>
        <taxon>Eukaryota</taxon>
        <taxon>Fungi</taxon>
        <taxon>Dikarya</taxon>
        <taxon>Basidiomycota</taxon>
        <taxon>Agaricomycotina</taxon>
        <taxon>Agaricomycetes</taxon>
        <taxon>Agaricomycetidae</taxon>
        <taxon>Agaricales</taxon>
        <taxon>Pleurotineae</taxon>
        <taxon>Stephanosporaceae</taxon>
        <taxon>Cristinia</taxon>
    </lineage>
</organism>